<dbReference type="Proteomes" id="UP001143330">
    <property type="component" value="Unassembled WGS sequence"/>
</dbReference>
<evidence type="ECO:0000313" key="1">
    <source>
        <dbReference type="EMBL" id="GLK86661.1"/>
    </source>
</evidence>
<proteinExistence type="predicted"/>
<comment type="caution">
    <text evidence="1">The sequence shown here is derived from an EMBL/GenBank/DDBJ whole genome shotgun (WGS) entry which is preliminary data.</text>
</comment>
<dbReference type="RefSeq" id="WP_213363695.1">
    <property type="nucleotide sequence ID" value="NZ_BSFM01000021.1"/>
</dbReference>
<dbReference type="InterPro" id="IPR012337">
    <property type="entry name" value="RNaseH-like_sf"/>
</dbReference>
<keyword evidence="2" id="KW-1185">Reference proteome</keyword>
<dbReference type="Gene3D" id="3.30.420.10">
    <property type="entry name" value="Ribonuclease H-like superfamily/Ribonuclease H"/>
    <property type="match status" value="1"/>
</dbReference>
<dbReference type="InterPro" id="IPR036397">
    <property type="entry name" value="RNaseH_sf"/>
</dbReference>
<dbReference type="EMBL" id="BSFM01000021">
    <property type="protein sequence ID" value="GLK86661.1"/>
    <property type="molecule type" value="Genomic_DNA"/>
</dbReference>
<sequence length="170" mass="18513">MTVLALDLSTNTGWAAGDPAGTPRFGTHTLPSTGDDVGRYLAKHREWLTAFIQVERPQFVVYEAPILPAQTTKATAIKLMSLAGLTELICRDLEVRCFEAHLQSIKKFLAGSGRATKPDMIAAARRYGFDVRNDNEADAIGIWGHAVMHRFPGRCTLFSMGQLGAGGLPR</sequence>
<dbReference type="GO" id="GO:0003676">
    <property type="term" value="F:nucleic acid binding"/>
    <property type="evidence" value="ECO:0007669"/>
    <property type="project" value="InterPro"/>
</dbReference>
<gene>
    <name evidence="1" type="ORF">GCM10017653_47310</name>
</gene>
<reference evidence="1" key="2">
    <citation type="submission" date="2023-01" db="EMBL/GenBank/DDBJ databases">
        <authorList>
            <person name="Sun Q."/>
            <person name="Evtushenko L."/>
        </authorList>
    </citation>
    <scope>NUCLEOTIDE SEQUENCE</scope>
    <source>
        <strain evidence="1">VKM B-2789</strain>
    </source>
</reference>
<protein>
    <submittedName>
        <fullName evidence="1">Uncharacterized protein</fullName>
    </submittedName>
</protein>
<reference evidence="1" key="1">
    <citation type="journal article" date="2014" name="Int. J. Syst. Evol. Microbiol.">
        <title>Complete genome sequence of Corynebacterium casei LMG S-19264T (=DSM 44701T), isolated from a smear-ripened cheese.</title>
        <authorList>
            <consortium name="US DOE Joint Genome Institute (JGI-PGF)"/>
            <person name="Walter F."/>
            <person name="Albersmeier A."/>
            <person name="Kalinowski J."/>
            <person name="Ruckert C."/>
        </authorList>
    </citation>
    <scope>NUCLEOTIDE SEQUENCE</scope>
    <source>
        <strain evidence="1">VKM B-2789</strain>
    </source>
</reference>
<name>A0A9W6K1T6_9HYPH</name>
<evidence type="ECO:0000313" key="2">
    <source>
        <dbReference type="Proteomes" id="UP001143330"/>
    </source>
</evidence>
<dbReference type="AlphaFoldDB" id="A0A9W6K1T6"/>
<dbReference type="SUPFAM" id="SSF53098">
    <property type="entry name" value="Ribonuclease H-like"/>
    <property type="match status" value="1"/>
</dbReference>
<accession>A0A9W6K1T6</accession>
<organism evidence="1 2">
    <name type="scientific">Ancylobacter defluvii</name>
    <dbReference type="NCBI Taxonomy" id="1282440"/>
    <lineage>
        <taxon>Bacteria</taxon>
        <taxon>Pseudomonadati</taxon>
        <taxon>Pseudomonadota</taxon>
        <taxon>Alphaproteobacteria</taxon>
        <taxon>Hyphomicrobiales</taxon>
        <taxon>Xanthobacteraceae</taxon>
        <taxon>Ancylobacter</taxon>
    </lineage>
</organism>